<reference evidence="1" key="1">
    <citation type="submission" date="2023-03" db="EMBL/GenBank/DDBJ databases">
        <title>Massive genome expansion in bonnet fungi (Mycena s.s.) driven by repeated elements and novel gene families across ecological guilds.</title>
        <authorList>
            <consortium name="Lawrence Berkeley National Laboratory"/>
            <person name="Harder C.B."/>
            <person name="Miyauchi S."/>
            <person name="Viragh M."/>
            <person name="Kuo A."/>
            <person name="Thoen E."/>
            <person name="Andreopoulos B."/>
            <person name="Lu D."/>
            <person name="Skrede I."/>
            <person name="Drula E."/>
            <person name="Henrissat B."/>
            <person name="Morin E."/>
            <person name="Kohler A."/>
            <person name="Barry K."/>
            <person name="LaButti K."/>
            <person name="Morin E."/>
            <person name="Salamov A."/>
            <person name="Lipzen A."/>
            <person name="Mereny Z."/>
            <person name="Hegedus B."/>
            <person name="Baldrian P."/>
            <person name="Stursova M."/>
            <person name="Weitz H."/>
            <person name="Taylor A."/>
            <person name="Grigoriev I.V."/>
            <person name="Nagy L.G."/>
            <person name="Martin F."/>
            <person name="Kauserud H."/>
        </authorList>
    </citation>
    <scope>NUCLEOTIDE SEQUENCE</scope>
    <source>
        <strain evidence="1">CBHHK067</strain>
    </source>
</reference>
<name>A0AAD7DG56_MYCRO</name>
<organism evidence="1 2">
    <name type="scientific">Mycena rosella</name>
    <name type="common">Pink bonnet</name>
    <name type="synonym">Agaricus rosellus</name>
    <dbReference type="NCBI Taxonomy" id="1033263"/>
    <lineage>
        <taxon>Eukaryota</taxon>
        <taxon>Fungi</taxon>
        <taxon>Dikarya</taxon>
        <taxon>Basidiomycota</taxon>
        <taxon>Agaricomycotina</taxon>
        <taxon>Agaricomycetes</taxon>
        <taxon>Agaricomycetidae</taxon>
        <taxon>Agaricales</taxon>
        <taxon>Marasmiineae</taxon>
        <taxon>Mycenaceae</taxon>
        <taxon>Mycena</taxon>
    </lineage>
</organism>
<dbReference type="AlphaFoldDB" id="A0AAD7DG56"/>
<gene>
    <name evidence="1" type="ORF">B0H17DRAFT_1134433</name>
</gene>
<dbReference type="Proteomes" id="UP001221757">
    <property type="component" value="Unassembled WGS sequence"/>
</dbReference>
<dbReference type="EMBL" id="JARKIE010000065">
    <property type="protein sequence ID" value="KAJ7690413.1"/>
    <property type="molecule type" value="Genomic_DNA"/>
</dbReference>
<sequence>MKATQVTIDTQAAESRHSEYPCSYHWIGPYFQPHYATALSCYGEELHHPPGVFHDCVVAIGKDQFLISAHYSPKAPINGALKELAPGFDWRGELVIVALGRSVPYLRRMKLRPAVTAINKFLATSLSHIHLKLPTPVSII</sequence>
<keyword evidence="2" id="KW-1185">Reference proteome</keyword>
<protein>
    <submittedName>
        <fullName evidence="1">Uncharacterized protein</fullName>
    </submittedName>
</protein>
<evidence type="ECO:0000313" key="1">
    <source>
        <dbReference type="EMBL" id="KAJ7690413.1"/>
    </source>
</evidence>
<evidence type="ECO:0000313" key="2">
    <source>
        <dbReference type="Proteomes" id="UP001221757"/>
    </source>
</evidence>
<proteinExistence type="predicted"/>
<accession>A0AAD7DG56</accession>
<comment type="caution">
    <text evidence="1">The sequence shown here is derived from an EMBL/GenBank/DDBJ whole genome shotgun (WGS) entry which is preliminary data.</text>
</comment>